<dbReference type="SMART" id="SM00898">
    <property type="entry name" value="Fapy_DNA_glyco"/>
    <property type="match status" value="1"/>
</dbReference>
<keyword evidence="4 15" id="KW-0479">Metal-binding</keyword>
<accession>A0A0K0XS22</accession>
<protein>
    <recommendedName>
        <fullName evidence="15">Formamidopyrimidine-DNA glycosylase</fullName>
        <shortName evidence="15">Fapy-DNA glycosylase</shortName>
        <ecNumber evidence="15">3.2.2.23</ecNumber>
    </recommendedName>
    <alternativeName>
        <fullName evidence="15">DNA-(apurinic or apyrimidinic site) lyase MutM</fullName>
        <shortName evidence="15">AP lyase MutM</shortName>
        <ecNumber evidence="15">4.2.99.18</ecNumber>
    </alternativeName>
</protein>
<proteinExistence type="inferred from homology"/>
<dbReference type="PROSITE" id="PS01242">
    <property type="entry name" value="ZF_FPG_1"/>
    <property type="match status" value="1"/>
</dbReference>
<dbReference type="CDD" id="cd08966">
    <property type="entry name" value="EcFpg-like_N"/>
    <property type="match status" value="1"/>
</dbReference>
<comment type="catalytic activity">
    <reaction evidence="1 15">
        <text>Hydrolysis of DNA containing ring-opened 7-methylguanine residues, releasing 2,6-diamino-4-hydroxy-5-(N-methyl)formamidopyrimidine.</text>
        <dbReference type="EC" id="3.2.2.23"/>
    </reaction>
</comment>
<dbReference type="InterPro" id="IPR020629">
    <property type="entry name" value="FPG_Glyclase"/>
</dbReference>
<dbReference type="GO" id="GO:0006284">
    <property type="term" value="P:base-excision repair"/>
    <property type="evidence" value="ECO:0007669"/>
    <property type="project" value="InterPro"/>
</dbReference>
<dbReference type="PROSITE" id="PS51068">
    <property type="entry name" value="FPG_CAT"/>
    <property type="match status" value="1"/>
</dbReference>
<dbReference type="PANTHER" id="PTHR22993:SF9">
    <property type="entry name" value="FORMAMIDOPYRIMIDINE-DNA GLYCOSYLASE"/>
    <property type="match status" value="1"/>
</dbReference>
<dbReference type="HAMAP" id="MF_00103">
    <property type="entry name" value="Fapy_DNA_glycosyl"/>
    <property type="match status" value="1"/>
</dbReference>
<sequence>MPELPEVETTRRGLAPLTEGRAIASITVRQPQLRWAVPSEIQRAEGQRVMAMDRRAKWLIWRLESGCMLWHLGMSGSFRGWTDPPEPGRHDHVDVQMAGGHLIRYTDPRRFGALFWVEGDPAQHPHLIGLGPEPFDARFDGDYLWRLSRGRRVPVKSFIMDGRTVVGVGNIYASEALFTAGIHPRRPAGRISRERYRRLARAIVDILDRAIEVGGTSLRDFTVGDGTPGYFGQSLRVYGRDGEACPGCGAPIKREVIGQRSTFFCPTCQR</sequence>
<comment type="similarity">
    <text evidence="2 15">Belongs to the FPG family.</text>
</comment>
<dbReference type="InterPro" id="IPR015887">
    <property type="entry name" value="DNA_glyclase_Znf_dom_DNA_BS"/>
</dbReference>
<dbReference type="InterPro" id="IPR012319">
    <property type="entry name" value="FPG_cat"/>
</dbReference>
<keyword evidence="5 15" id="KW-0227">DNA damage</keyword>
<evidence type="ECO:0000256" key="15">
    <source>
        <dbReference type="HAMAP-Rule" id="MF_00103"/>
    </source>
</evidence>
<dbReference type="PANTHER" id="PTHR22993">
    <property type="entry name" value="FORMAMIDOPYRIMIDINE-DNA GLYCOSYLASE"/>
    <property type="match status" value="1"/>
</dbReference>
<evidence type="ECO:0000256" key="9">
    <source>
        <dbReference type="ARBA" id="ARBA00023125"/>
    </source>
</evidence>
<evidence type="ECO:0000256" key="7">
    <source>
        <dbReference type="ARBA" id="ARBA00022801"/>
    </source>
</evidence>
<organism evidence="16 17">
    <name type="scientific">Wenzhouxiangella marina</name>
    <dbReference type="NCBI Taxonomy" id="1579979"/>
    <lineage>
        <taxon>Bacteria</taxon>
        <taxon>Pseudomonadati</taxon>
        <taxon>Pseudomonadota</taxon>
        <taxon>Gammaproteobacteria</taxon>
        <taxon>Chromatiales</taxon>
        <taxon>Wenzhouxiangellaceae</taxon>
        <taxon>Wenzhouxiangella</taxon>
    </lineage>
</organism>
<evidence type="ECO:0000256" key="6">
    <source>
        <dbReference type="ARBA" id="ARBA00022771"/>
    </source>
</evidence>
<evidence type="ECO:0000256" key="14">
    <source>
        <dbReference type="ARBA" id="ARBA00044632"/>
    </source>
</evidence>
<dbReference type="PATRIC" id="fig|1579979.3.peg.30"/>
<dbReference type="NCBIfam" id="NF002211">
    <property type="entry name" value="PRK01103.1"/>
    <property type="match status" value="1"/>
</dbReference>
<evidence type="ECO:0000313" key="17">
    <source>
        <dbReference type="Proteomes" id="UP000066624"/>
    </source>
</evidence>
<evidence type="ECO:0000256" key="5">
    <source>
        <dbReference type="ARBA" id="ARBA00022763"/>
    </source>
</evidence>
<dbReference type="GO" id="GO:0140078">
    <property type="term" value="F:class I DNA-(apurinic or apyrimidinic site) endonuclease activity"/>
    <property type="evidence" value="ECO:0007669"/>
    <property type="project" value="UniProtKB-EC"/>
</dbReference>
<dbReference type="InterPro" id="IPR000214">
    <property type="entry name" value="Znf_DNA_glyclase/AP_lyase"/>
</dbReference>
<evidence type="ECO:0000256" key="4">
    <source>
        <dbReference type="ARBA" id="ARBA00022723"/>
    </source>
</evidence>
<comment type="subunit">
    <text evidence="3 15">Monomer.</text>
</comment>
<dbReference type="PROSITE" id="PS51066">
    <property type="entry name" value="ZF_FPG_2"/>
    <property type="match status" value="1"/>
</dbReference>
<keyword evidence="8 15" id="KW-0862">Zinc</keyword>
<keyword evidence="12 15" id="KW-0511">Multifunctional enzyme</keyword>
<evidence type="ECO:0000256" key="11">
    <source>
        <dbReference type="ARBA" id="ARBA00023239"/>
    </source>
</evidence>
<dbReference type="FunFam" id="1.10.8.50:FF:000003">
    <property type="entry name" value="Formamidopyrimidine-DNA glycosylase"/>
    <property type="match status" value="1"/>
</dbReference>
<evidence type="ECO:0000313" key="16">
    <source>
        <dbReference type="EMBL" id="AKS40421.1"/>
    </source>
</evidence>
<evidence type="ECO:0000256" key="12">
    <source>
        <dbReference type="ARBA" id="ARBA00023268"/>
    </source>
</evidence>
<evidence type="ECO:0000256" key="3">
    <source>
        <dbReference type="ARBA" id="ARBA00011245"/>
    </source>
</evidence>
<feature type="active site" description="Proton donor; for beta-elimination activity" evidence="15">
    <location>
        <position position="57"/>
    </location>
</feature>
<name>A0A0K0XS22_9GAMM</name>
<evidence type="ECO:0000256" key="10">
    <source>
        <dbReference type="ARBA" id="ARBA00023204"/>
    </source>
</evidence>
<dbReference type="InterPro" id="IPR015886">
    <property type="entry name" value="H2TH_FPG"/>
</dbReference>
<dbReference type="Pfam" id="PF01149">
    <property type="entry name" value="Fapy_DNA_glyco"/>
    <property type="match status" value="1"/>
</dbReference>
<feature type="binding site" evidence="15">
    <location>
        <position position="109"/>
    </location>
    <ligand>
        <name>DNA</name>
        <dbReference type="ChEBI" id="CHEBI:16991"/>
    </ligand>
</feature>
<evidence type="ECO:0000256" key="8">
    <source>
        <dbReference type="ARBA" id="ARBA00022833"/>
    </source>
</evidence>
<dbReference type="SUPFAM" id="SSF57716">
    <property type="entry name" value="Glucocorticoid receptor-like (DNA-binding domain)"/>
    <property type="match status" value="1"/>
</dbReference>
<comment type="function">
    <text evidence="15">Involved in base excision repair of DNA damaged by oxidation or by mutagenic agents. Acts as DNA glycosylase that recognizes and removes damaged bases. Has a preference for oxidized purines, such as 7,8-dihydro-8-oxoguanine (8-oxoG). Has AP (apurinic/apyrimidinic) lyase activity and introduces nicks in the DNA strand. Cleaves the DNA backbone by beta-delta elimination to generate a single-strand break at the site of the removed base with both 3'- and 5'-phosphates.</text>
</comment>
<dbReference type="Pfam" id="PF06831">
    <property type="entry name" value="H2TH"/>
    <property type="match status" value="1"/>
</dbReference>
<dbReference type="Pfam" id="PF06827">
    <property type="entry name" value="zf-FPG_IleRS"/>
    <property type="match status" value="1"/>
</dbReference>
<dbReference type="EC" id="4.2.99.18" evidence="15"/>
<dbReference type="AlphaFoldDB" id="A0A0K0XS22"/>
<dbReference type="Gene3D" id="3.20.190.10">
    <property type="entry name" value="MutM-like, N-terminal"/>
    <property type="match status" value="1"/>
</dbReference>
<dbReference type="EC" id="3.2.2.23" evidence="15"/>
<keyword evidence="9 15" id="KW-0238">DNA-binding</keyword>
<dbReference type="Gene3D" id="1.10.8.50">
    <property type="match status" value="1"/>
</dbReference>
<gene>
    <name evidence="15" type="primary">mutM</name>
    <name evidence="15" type="synonym">fpg</name>
    <name evidence="16" type="ORF">WM2015_30</name>
</gene>
<dbReference type="SMART" id="SM01232">
    <property type="entry name" value="H2TH"/>
    <property type="match status" value="1"/>
</dbReference>
<comment type="catalytic activity">
    <reaction evidence="14 15">
        <text>2'-deoxyribonucleotide-(2'-deoxyribose 5'-phosphate)-2'-deoxyribonucleotide-DNA = a 3'-end 2'-deoxyribonucleotide-(2,3-dehydro-2,3-deoxyribose 5'-phosphate)-DNA + a 5'-end 5'-phospho-2'-deoxyribonucleoside-DNA + H(+)</text>
        <dbReference type="Rhea" id="RHEA:66592"/>
        <dbReference type="Rhea" id="RHEA-COMP:13180"/>
        <dbReference type="Rhea" id="RHEA-COMP:16897"/>
        <dbReference type="Rhea" id="RHEA-COMP:17067"/>
        <dbReference type="ChEBI" id="CHEBI:15378"/>
        <dbReference type="ChEBI" id="CHEBI:136412"/>
        <dbReference type="ChEBI" id="CHEBI:157695"/>
        <dbReference type="ChEBI" id="CHEBI:167181"/>
        <dbReference type="EC" id="4.2.99.18"/>
    </reaction>
</comment>
<evidence type="ECO:0000256" key="2">
    <source>
        <dbReference type="ARBA" id="ARBA00009409"/>
    </source>
</evidence>
<dbReference type="Proteomes" id="UP000066624">
    <property type="component" value="Chromosome"/>
</dbReference>
<dbReference type="SUPFAM" id="SSF81624">
    <property type="entry name" value="N-terminal domain of MutM-like DNA repair proteins"/>
    <property type="match status" value="1"/>
</dbReference>
<keyword evidence="7 15" id="KW-0378">Hydrolase</keyword>
<keyword evidence="10 15" id="KW-0234">DNA repair</keyword>
<keyword evidence="17" id="KW-1185">Reference proteome</keyword>
<dbReference type="KEGG" id="wma:WM2015_30"/>
<dbReference type="InterPro" id="IPR035937">
    <property type="entry name" value="FPG_N"/>
</dbReference>
<dbReference type="RefSeq" id="WP_049724140.1">
    <property type="nucleotide sequence ID" value="NZ_CP012154.1"/>
</dbReference>
<dbReference type="NCBIfam" id="TIGR00577">
    <property type="entry name" value="fpg"/>
    <property type="match status" value="1"/>
</dbReference>
<dbReference type="STRING" id="1579979.WM2015_30"/>
<feature type="active site" description="Schiff-base intermediate with DNA" evidence="15">
    <location>
        <position position="2"/>
    </location>
</feature>
<reference evidence="17" key="1">
    <citation type="submission" date="2015-07" db="EMBL/GenBank/DDBJ databases">
        <authorList>
            <person name="Kim K.M."/>
        </authorList>
    </citation>
    <scope>NUCLEOTIDE SEQUENCE [LARGE SCALE GENOMIC DNA]</scope>
    <source>
        <strain evidence="17">KCTC 42284</strain>
    </source>
</reference>
<keyword evidence="13 15" id="KW-0326">Glycosidase</keyword>
<keyword evidence="6 15" id="KW-0863">Zinc-finger</keyword>
<evidence type="ECO:0000256" key="1">
    <source>
        <dbReference type="ARBA" id="ARBA00001668"/>
    </source>
</evidence>
<dbReference type="OrthoDB" id="9800855at2"/>
<dbReference type="GO" id="GO:0034039">
    <property type="term" value="F:8-oxo-7,8-dihydroguanine DNA N-glycosylase activity"/>
    <property type="evidence" value="ECO:0007669"/>
    <property type="project" value="TreeGrafter"/>
</dbReference>
<dbReference type="GO" id="GO:0003684">
    <property type="term" value="F:damaged DNA binding"/>
    <property type="evidence" value="ECO:0007669"/>
    <property type="project" value="InterPro"/>
</dbReference>
<dbReference type="EMBL" id="CP012154">
    <property type="protein sequence ID" value="AKS40421.1"/>
    <property type="molecule type" value="Genomic_DNA"/>
</dbReference>
<comment type="cofactor">
    <cofactor evidence="15">
        <name>Zn(2+)</name>
        <dbReference type="ChEBI" id="CHEBI:29105"/>
    </cofactor>
    <text evidence="15">Binds 1 zinc ion per subunit.</text>
</comment>
<feature type="binding site" evidence="15">
    <location>
        <position position="151"/>
    </location>
    <ligand>
        <name>DNA</name>
        <dbReference type="ChEBI" id="CHEBI:16991"/>
    </ligand>
</feature>
<keyword evidence="11 15" id="KW-0456">Lyase</keyword>
<dbReference type="InterPro" id="IPR010979">
    <property type="entry name" value="Ribosomal_uS13-like_H2TH"/>
</dbReference>
<feature type="active site" description="Proton donor" evidence="15">
    <location>
        <position position="3"/>
    </location>
</feature>
<evidence type="ECO:0000256" key="13">
    <source>
        <dbReference type="ARBA" id="ARBA00023295"/>
    </source>
</evidence>
<dbReference type="SUPFAM" id="SSF46946">
    <property type="entry name" value="S13-like H2TH domain"/>
    <property type="match status" value="1"/>
</dbReference>
<dbReference type="InterPro" id="IPR010663">
    <property type="entry name" value="Znf_FPG/IleRS"/>
</dbReference>
<feature type="binding site" evidence="15">
    <location>
        <position position="90"/>
    </location>
    <ligand>
        <name>DNA</name>
        <dbReference type="ChEBI" id="CHEBI:16991"/>
    </ligand>
</feature>
<dbReference type="GO" id="GO:0008270">
    <property type="term" value="F:zinc ion binding"/>
    <property type="evidence" value="ECO:0007669"/>
    <property type="project" value="UniProtKB-UniRule"/>
</dbReference>
<feature type="active site" description="Proton donor; for delta-elimination activity" evidence="15">
    <location>
        <position position="260"/>
    </location>
</feature>